<dbReference type="Pfam" id="PF12819">
    <property type="entry name" value="Malectin_like"/>
    <property type="match status" value="4"/>
</dbReference>
<dbReference type="GO" id="GO:0016020">
    <property type="term" value="C:membrane"/>
    <property type="evidence" value="ECO:0007669"/>
    <property type="project" value="UniProtKB-SubCell"/>
</dbReference>
<reference evidence="9 10" key="1">
    <citation type="journal article" date="2018" name="Sci. Data">
        <title>The draft genome sequence of cork oak.</title>
        <authorList>
            <person name="Ramos A.M."/>
            <person name="Usie A."/>
            <person name="Barbosa P."/>
            <person name="Barros P.M."/>
            <person name="Capote T."/>
            <person name="Chaves I."/>
            <person name="Simoes F."/>
            <person name="Abreu I."/>
            <person name="Carrasquinho I."/>
            <person name="Faro C."/>
            <person name="Guimaraes J.B."/>
            <person name="Mendonca D."/>
            <person name="Nobrega F."/>
            <person name="Rodrigues L."/>
            <person name="Saibo N.J.M."/>
            <person name="Varela M.C."/>
            <person name="Egas C."/>
            <person name="Matos J."/>
            <person name="Miguel C.M."/>
            <person name="Oliveira M.M."/>
            <person name="Ricardo C.P."/>
            <person name="Goncalves S."/>
        </authorList>
    </citation>
    <scope>NUCLEOTIDE SEQUENCE [LARGE SCALE GENOMIC DNA]</scope>
    <source>
        <strain evidence="10">cv. HL8</strain>
    </source>
</reference>
<dbReference type="Gene3D" id="3.30.200.20">
    <property type="entry name" value="Phosphorylase Kinase, domain 1"/>
    <property type="match status" value="2"/>
</dbReference>
<dbReference type="InterPro" id="IPR011009">
    <property type="entry name" value="Kinase-like_dom_sf"/>
</dbReference>
<feature type="binding site" evidence="6">
    <location>
        <position position="949"/>
    </location>
    <ligand>
        <name>ATP</name>
        <dbReference type="ChEBI" id="CHEBI:30616"/>
    </ligand>
</feature>
<dbReference type="InterPro" id="IPR024788">
    <property type="entry name" value="Malectin-like_Carb-bd_dom"/>
</dbReference>
<feature type="domain" description="Protein kinase" evidence="8">
    <location>
        <begin position="445"/>
        <end position="805"/>
    </location>
</feature>
<accession>A0AAW0JJ06</accession>
<dbReference type="PROSITE" id="PS00107">
    <property type="entry name" value="PROTEIN_KINASE_ATP"/>
    <property type="match status" value="1"/>
</dbReference>
<evidence type="ECO:0000256" key="5">
    <source>
        <dbReference type="ARBA" id="ARBA00023136"/>
    </source>
</evidence>
<keyword evidence="5 7" id="KW-0472">Membrane</keyword>
<dbReference type="SMART" id="SM00220">
    <property type="entry name" value="S_TKc"/>
    <property type="match status" value="1"/>
</dbReference>
<keyword evidence="10" id="KW-1185">Reference proteome</keyword>
<dbReference type="Proteomes" id="UP000237347">
    <property type="component" value="Unassembled WGS sequence"/>
</dbReference>
<keyword evidence="2 7" id="KW-0812">Transmembrane</keyword>
<dbReference type="PROSITE" id="PS50011">
    <property type="entry name" value="PROTEIN_KINASE_DOM"/>
    <property type="match status" value="2"/>
</dbReference>
<dbReference type="Pfam" id="PF07714">
    <property type="entry name" value="PK_Tyr_Ser-Thr"/>
    <property type="match status" value="1"/>
</dbReference>
<comment type="subcellular location">
    <subcellularLocation>
        <location evidence="1">Membrane</location>
        <topology evidence="1">Single-pass membrane protein</topology>
    </subcellularLocation>
</comment>
<gene>
    <name evidence="9" type="ORF">CFP56_032023</name>
</gene>
<dbReference type="FunFam" id="3.30.200.20:FF:000394">
    <property type="entry name" value="Leucine-rich repeat receptor-like protein kinase"/>
    <property type="match status" value="1"/>
</dbReference>
<dbReference type="PANTHER" id="PTHR45631">
    <property type="entry name" value="OS07G0107800 PROTEIN-RELATED"/>
    <property type="match status" value="1"/>
</dbReference>
<dbReference type="GO" id="GO:0004672">
    <property type="term" value="F:protein kinase activity"/>
    <property type="evidence" value="ECO:0007669"/>
    <property type="project" value="InterPro"/>
</dbReference>
<dbReference type="GO" id="GO:0005524">
    <property type="term" value="F:ATP binding"/>
    <property type="evidence" value="ECO:0007669"/>
    <property type="project" value="UniProtKB-UniRule"/>
</dbReference>
<keyword evidence="6" id="KW-0547">Nucleotide-binding</keyword>
<name>A0AAW0JJ06_QUESU</name>
<dbReference type="Pfam" id="PF00069">
    <property type="entry name" value="Pkinase"/>
    <property type="match status" value="1"/>
</dbReference>
<keyword evidence="6" id="KW-0067">ATP-binding</keyword>
<feature type="domain" description="Protein kinase" evidence="8">
    <location>
        <begin position="921"/>
        <end position="1071"/>
    </location>
</feature>
<evidence type="ECO:0000313" key="9">
    <source>
        <dbReference type="EMBL" id="KAK7826643.1"/>
    </source>
</evidence>
<keyword evidence="3" id="KW-0732">Signal</keyword>
<evidence type="ECO:0000256" key="4">
    <source>
        <dbReference type="ARBA" id="ARBA00022989"/>
    </source>
</evidence>
<feature type="transmembrane region" description="Helical" evidence="7">
    <location>
        <begin position="385"/>
        <end position="407"/>
    </location>
</feature>
<proteinExistence type="predicted"/>
<dbReference type="InterPro" id="IPR001245">
    <property type="entry name" value="Ser-Thr/Tyr_kinase_cat_dom"/>
</dbReference>
<dbReference type="InterPro" id="IPR000719">
    <property type="entry name" value="Prot_kinase_dom"/>
</dbReference>
<comment type="caution">
    <text evidence="9">The sequence shown here is derived from an EMBL/GenBank/DDBJ whole genome shotgun (WGS) entry which is preliminary data.</text>
</comment>
<dbReference type="Gene3D" id="1.10.510.10">
    <property type="entry name" value="Transferase(Phosphotransferase) domain 1"/>
    <property type="match status" value="1"/>
</dbReference>
<feature type="transmembrane region" description="Helical" evidence="7">
    <location>
        <begin position="861"/>
        <end position="881"/>
    </location>
</feature>
<keyword evidence="4 7" id="KW-1133">Transmembrane helix</keyword>
<evidence type="ECO:0000256" key="3">
    <source>
        <dbReference type="ARBA" id="ARBA00022729"/>
    </source>
</evidence>
<dbReference type="EMBL" id="PKMF04000541">
    <property type="protein sequence ID" value="KAK7826643.1"/>
    <property type="molecule type" value="Genomic_DNA"/>
</dbReference>
<protein>
    <submittedName>
        <fullName evidence="9">Leucine-rich repeat receptor-like protein kinase</fullName>
    </submittedName>
</protein>
<dbReference type="PANTHER" id="PTHR45631:SF206">
    <property type="entry name" value="PROTEIN KINASE DOMAIN-CONTAINING PROTEIN"/>
    <property type="match status" value="1"/>
</dbReference>
<dbReference type="AlphaFoldDB" id="A0AAW0JJ06"/>
<evidence type="ECO:0000256" key="6">
    <source>
        <dbReference type="PROSITE-ProRule" id="PRU10141"/>
    </source>
</evidence>
<dbReference type="SUPFAM" id="SSF56112">
    <property type="entry name" value="Protein kinase-like (PK-like)"/>
    <property type="match status" value="2"/>
</dbReference>
<evidence type="ECO:0000256" key="1">
    <source>
        <dbReference type="ARBA" id="ARBA00004167"/>
    </source>
</evidence>
<sequence>MGGVYGNKWSLDSMMWLTFASVFALWAFSASSANLVSEREFGNYKHGRRKLDDIGGYISIDCGIPDDFGYTDDKTEIEYISDIYIDSGENKNISSNFNLETLQKYLWNVRSFPQGNRNCYTIRPHEGKDTKYFIRATFIHFDDGSTAGRIIWYKDDVYDRMWFPYNTPQSIPFNTSFAIDSMTQFQYKLPSIVMATAVKPMNNVSLDFEVDIVDPTLQCYIYLHFSELDTLQENEYRQFNINLNGNPWLEASVVPNYLSSTTTYSTVPVRGPKLKFSINKTENSTLPPILNVMEVYIVKDFLQAPTDQEDVIAIMDIKVSNGESRLKWIDRKDVSFNGNLSGNKLSGSVPSALLERSNNGFLSLSVDGNPDLCVMAPCKKEKKNFVVPLIAATVSALVVLTMLVVCWRCKRKQAAKQLPRTHQGGRPLKSDNRQFTYSEVLSITNNFQKIVGKGGFGTVYLGCLSDGMQVAVKMLSPSSTDGSNQFLTEAQLLMRVHHRNLTSFVGYCNESTNFGIIYECMAYGNLAEHLSGYISIDCGIPDDFGYTDDKTEIEYISDIYIDSGENKNISSNFNLETLQKYLWNVRSFPQGNRNCYTIRPHEGKDTKYFIRATFIHFDDGSTAGRIIWYKDDVYDRMWFPYNTPQSIPFNTSFAIDSMTQFQYKLPSIVMATAVKPMNNVSLDFEVDIVDPTLQCYIYLHFSELDTLQENEYRQFNINLNGNPWLEASVVPNYLSSTTTYSTVPVRGPKLKFSINKTENSTLPPILNAMEVYIVKDFLQAPTDQEDVIAIMDIKVSNGESRLKWIDRKDVSFNGNLSGNKLSGSVPSALLERSNNGFLSLSVDGNPDLCVMAPCKKEKKNFVVPLIAATVSALVVLTMLVVCWRCKRKQAAKQLPRTHQGGRPLKSDNRQFTYSEVLSITNNFQKIVGKGGFGTVYLGCLSDGMQVAVKMLSPSSTDGSNQFLTEAQLLMRVHHRNLTSFVGYCNESTNFGIIYEYMAYGNLAEHLSGLEYLHHGCKPPIIHREVTIANILLNEKLQAKIADFGFSKFFPTEGQSHLSIAIVGTMGYLDPE</sequence>
<organism evidence="9 10">
    <name type="scientific">Quercus suber</name>
    <name type="common">Cork oak</name>
    <dbReference type="NCBI Taxonomy" id="58331"/>
    <lineage>
        <taxon>Eukaryota</taxon>
        <taxon>Viridiplantae</taxon>
        <taxon>Streptophyta</taxon>
        <taxon>Embryophyta</taxon>
        <taxon>Tracheophyta</taxon>
        <taxon>Spermatophyta</taxon>
        <taxon>Magnoliopsida</taxon>
        <taxon>eudicotyledons</taxon>
        <taxon>Gunneridae</taxon>
        <taxon>Pentapetalae</taxon>
        <taxon>rosids</taxon>
        <taxon>fabids</taxon>
        <taxon>Fagales</taxon>
        <taxon>Fagaceae</taxon>
        <taxon>Quercus</taxon>
    </lineage>
</organism>
<evidence type="ECO:0000313" key="10">
    <source>
        <dbReference type="Proteomes" id="UP000237347"/>
    </source>
</evidence>
<dbReference type="InterPro" id="IPR017441">
    <property type="entry name" value="Protein_kinase_ATP_BS"/>
</dbReference>
<evidence type="ECO:0000259" key="8">
    <source>
        <dbReference type="PROSITE" id="PS50011"/>
    </source>
</evidence>
<evidence type="ECO:0000256" key="7">
    <source>
        <dbReference type="SAM" id="Phobius"/>
    </source>
</evidence>
<evidence type="ECO:0000256" key="2">
    <source>
        <dbReference type="ARBA" id="ARBA00022692"/>
    </source>
</evidence>